<dbReference type="AlphaFoldDB" id="A0A3N0DR68"/>
<evidence type="ECO:0000256" key="1">
    <source>
        <dbReference type="SAM" id="Phobius"/>
    </source>
</evidence>
<keyword evidence="1" id="KW-0472">Membrane</keyword>
<dbReference type="Proteomes" id="UP000267469">
    <property type="component" value="Unassembled WGS sequence"/>
</dbReference>
<gene>
    <name evidence="2" type="ORF">ED312_20080</name>
</gene>
<reference evidence="2 3" key="1">
    <citation type="submission" date="2018-10" db="EMBL/GenBank/DDBJ databases">
        <title>Sinomicrobium pectinilyticum sp. nov., a pectinase-producing bacterium isolated from alkaline and saline soil, and emended description of the genus Sinomicrobium.</title>
        <authorList>
            <person name="Cheng B."/>
            <person name="Li C."/>
            <person name="Lai Q."/>
            <person name="Du M."/>
            <person name="Shao Z."/>
            <person name="Xu P."/>
            <person name="Yang C."/>
        </authorList>
    </citation>
    <scope>NUCLEOTIDE SEQUENCE [LARGE SCALE GENOMIC DNA]</scope>
    <source>
        <strain evidence="2 3">5DNS001</strain>
    </source>
</reference>
<keyword evidence="3" id="KW-1185">Reference proteome</keyword>
<dbReference type="RefSeq" id="WP_123217816.1">
    <property type="nucleotide sequence ID" value="NZ_RJTM01000143.1"/>
</dbReference>
<feature type="transmembrane region" description="Helical" evidence="1">
    <location>
        <begin position="23"/>
        <end position="48"/>
    </location>
</feature>
<feature type="transmembrane region" description="Helical" evidence="1">
    <location>
        <begin position="60"/>
        <end position="78"/>
    </location>
</feature>
<dbReference type="OrthoDB" id="769178at2"/>
<comment type="caution">
    <text evidence="2">The sequence shown here is derived from an EMBL/GenBank/DDBJ whole genome shotgun (WGS) entry which is preliminary data.</text>
</comment>
<keyword evidence="1" id="KW-1133">Transmembrane helix</keyword>
<dbReference type="EMBL" id="RJTM01000143">
    <property type="protein sequence ID" value="RNL78001.1"/>
    <property type="molecule type" value="Genomic_DNA"/>
</dbReference>
<keyword evidence="1" id="KW-0812">Transmembrane</keyword>
<sequence length="201" mass="22942">MKPTVDKDNFPEMVSRPHRTWTWMVRVIFALFVLLPIAALLYGAPVLLYREARSDSNGGLLLSGLYYVLITVLLIWHFKKAKHNAITQIRVDRSGIHYEKLNDATDSILYAQLEKAPSPYEHDIFTEDSYSYMGEHGMMGTTTYLKVFRKGSKTRVPFANTDVAFASVTINRKSLQRHFIKGLSLFRPDLVISPSVSKIKT</sequence>
<evidence type="ECO:0000313" key="2">
    <source>
        <dbReference type="EMBL" id="RNL78001.1"/>
    </source>
</evidence>
<evidence type="ECO:0000313" key="3">
    <source>
        <dbReference type="Proteomes" id="UP000267469"/>
    </source>
</evidence>
<name>A0A3N0DR68_SINP1</name>
<proteinExistence type="predicted"/>
<organism evidence="2 3">
    <name type="scientific">Sinomicrobium pectinilyticum</name>
    <dbReference type="NCBI Taxonomy" id="1084421"/>
    <lineage>
        <taxon>Bacteria</taxon>
        <taxon>Pseudomonadati</taxon>
        <taxon>Bacteroidota</taxon>
        <taxon>Flavobacteriia</taxon>
        <taxon>Flavobacteriales</taxon>
        <taxon>Flavobacteriaceae</taxon>
        <taxon>Sinomicrobium</taxon>
    </lineage>
</organism>
<protein>
    <submittedName>
        <fullName evidence="2">Uncharacterized protein</fullName>
    </submittedName>
</protein>
<accession>A0A3N0DR68</accession>